<evidence type="ECO:0000313" key="2">
    <source>
        <dbReference type="Proteomes" id="UP000267096"/>
    </source>
</evidence>
<reference evidence="1 2" key="2">
    <citation type="submission" date="2018-11" db="EMBL/GenBank/DDBJ databases">
        <authorList>
            <consortium name="Pathogen Informatics"/>
        </authorList>
    </citation>
    <scope>NUCLEOTIDE SEQUENCE [LARGE SCALE GENOMIC DNA]</scope>
</reference>
<dbReference type="Proteomes" id="UP000267096">
    <property type="component" value="Unassembled WGS sequence"/>
</dbReference>
<protein>
    <submittedName>
        <fullName evidence="1 3">Uncharacterized protein</fullName>
    </submittedName>
</protein>
<gene>
    <name evidence="1" type="ORF">ASIM_LOCUS16766</name>
</gene>
<evidence type="ECO:0000313" key="3">
    <source>
        <dbReference type="WBParaSite" id="ASIM_0001735901-mRNA-1"/>
    </source>
</evidence>
<keyword evidence="2" id="KW-1185">Reference proteome</keyword>
<sequence length="217" mass="25489">MYRQRVNLAPIVEHDRNAALFVYVWPYCWIERGDIEARIEILKRAADEDWPVYISENVDWTIVATLRFCGSSAPFFDMPISRRDQLAEVQCVQAPLASKNTTALTLDQSYTRNNNYRVDGLLRYNELFLRPRKADDAKNALQILAIEMYDRVAYLDSHAMFVEGRFRERSTDVGTVKHVRIQRWSTSYSVSNSRFNNFEFRQLTKYDESTGSFREDN</sequence>
<accession>A0A0M3K8R8</accession>
<evidence type="ECO:0000313" key="1">
    <source>
        <dbReference type="EMBL" id="VDK58649.1"/>
    </source>
</evidence>
<name>A0A0M3K8R8_ANISI</name>
<dbReference type="WBParaSite" id="ASIM_0001735901-mRNA-1">
    <property type="protein sequence ID" value="ASIM_0001735901-mRNA-1"/>
    <property type="gene ID" value="ASIM_0001735901"/>
</dbReference>
<dbReference type="EMBL" id="UYRR01033387">
    <property type="protein sequence ID" value="VDK58649.1"/>
    <property type="molecule type" value="Genomic_DNA"/>
</dbReference>
<proteinExistence type="predicted"/>
<dbReference type="AlphaFoldDB" id="A0A0M3K8R8"/>
<reference evidence="3" key="1">
    <citation type="submission" date="2017-02" db="UniProtKB">
        <authorList>
            <consortium name="WormBaseParasite"/>
        </authorList>
    </citation>
    <scope>IDENTIFICATION</scope>
</reference>
<organism evidence="3">
    <name type="scientific">Anisakis simplex</name>
    <name type="common">Herring worm</name>
    <dbReference type="NCBI Taxonomy" id="6269"/>
    <lineage>
        <taxon>Eukaryota</taxon>
        <taxon>Metazoa</taxon>
        <taxon>Ecdysozoa</taxon>
        <taxon>Nematoda</taxon>
        <taxon>Chromadorea</taxon>
        <taxon>Rhabditida</taxon>
        <taxon>Spirurina</taxon>
        <taxon>Ascaridomorpha</taxon>
        <taxon>Ascaridoidea</taxon>
        <taxon>Anisakidae</taxon>
        <taxon>Anisakis</taxon>
        <taxon>Anisakis simplex complex</taxon>
    </lineage>
</organism>